<evidence type="ECO:0000313" key="11">
    <source>
        <dbReference type="EMBL" id="GGG49157.1"/>
    </source>
</evidence>
<keyword evidence="6 10" id="KW-0456">Lyase</keyword>
<comment type="cofactor">
    <cofactor evidence="9">
        <name>Mg(2+)</name>
        <dbReference type="ChEBI" id="CHEBI:18420"/>
    </cofactor>
</comment>
<evidence type="ECO:0000256" key="9">
    <source>
        <dbReference type="PIRSR" id="PIRSR605493-1"/>
    </source>
</evidence>
<evidence type="ECO:0000256" key="7">
    <source>
        <dbReference type="ARBA" id="ARBA00025046"/>
    </source>
</evidence>
<reference evidence="11" key="1">
    <citation type="journal article" date="2014" name="Int. J. Syst. Evol. Microbiol.">
        <title>Complete genome sequence of Corynebacterium casei LMG S-19264T (=DSM 44701T), isolated from a smear-ripened cheese.</title>
        <authorList>
            <consortium name="US DOE Joint Genome Institute (JGI-PGF)"/>
            <person name="Walter F."/>
            <person name="Albersmeier A."/>
            <person name="Kalinowski J."/>
            <person name="Ruckert C."/>
        </authorList>
    </citation>
    <scope>NUCLEOTIDE SEQUENCE</scope>
    <source>
        <strain evidence="11">CGMCC 1.12751</strain>
    </source>
</reference>
<evidence type="ECO:0000256" key="5">
    <source>
        <dbReference type="ARBA" id="ARBA00022723"/>
    </source>
</evidence>
<dbReference type="GO" id="GO:0046872">
    <property type="term" value="F:metal ion binding"/>
    <property type="evidence" value="ECO:0007669"/>
    <property type="project" value="UniProtKB-KW"/>
</dbReference>
<comment type="caution">
    <text evidence="11">The sequence shown here is derived from an EMBL/GenBank/DDBJ whole genome shotgun (WGS) entry which is preliminary data.</text>
</comment>
<keyword evidence="12" id="KW-1185">Reference proteome</keyword>
<evidence type="ECO:0000256" key="2">
    <source>
        <dbReference type="ARBA" id="ARBA00001968"/>
    </source>
</evidence>
<gene>
    <name evidence="11" type="primary">menG</name>
    <name evidence="11" type="ORF">GCM10010976_20600</name>
</gene>
<comment type="cofactor">
    <cofactor evidence="2 10">
        <name>a divalent metal cation</name>
        <dbReference type="ChEBI" id="CHEBI:60240"/>
    </cofactor>
</comment>
<keyword evidence="5 9" id="KW-0479">Metal-binding</keyword>
<comment type="similarity">
    <text evidence="3 10">Belongs to the class II aldolase/RraA-like family.</text>
</comment>
<accession>A0A917GJX2</accession>
<sequence>MKDFKVADLCDDNLDKVTIADAIGFNSYGSKKRFGGKIHTLKCFEDHSYVTKIASTDGTGKVLVVDGGASPRCAIVGDKISSLAIKNNWEGIIVYGSIRDAATIATLNLGVLALHVYPISKTTSTDWETQVEVTFAGTVFKPGHFVYVDEDGIITSENRLV</sequence>
<evidence type="ECO:0000256" key="8">
    <source>
        <dbReference type="ARBA" id="ARBA00047973"/>
    </source>
</evidence>
<feature type="binding site" evidence="9">
    <location>
        <position position="99"/>
    </location>
    <ligand>
        <name>substrate</name>
    </ligand>
</feature>
<dbReference type="PANTHER" id="PTHR33254:SF4">
    <property type="entry name" value="4-HYDROXY-4-METHYL-2-OXOGLUTARATE ALDOLASE 3-RELATED"/>
    <property type="match status" value="1"/>
</dbReference>
<evidence type="ECO:0000256" key="3">
    <source>
        <dbReference type="ARBA" id="ARBA00008621"/>
    </source>
</evidence>
<dbReference type="EC" id="4.1.3.17" evidence="10"/>
<dbReference type="GO" id="GO:0047443">
    <property type="term" value="F:4-hydroxy-4-methyl-2-oxoglutarate aldolase activity"/>
    <property type="evidence" value="ECO:0007669"/>
    <property type="project" value="UniProtKB-EC"/>
</dbReference>
<feature type="binding site" evidence="9">
    <location>
        <position position="100"/>
    </location>
    <ligand>
        <name>Mg(2+)</name>
        <dbReference type="ChEBI" id="CHEBI:18420"/>
    </ligand>
</feature>
<evidence type="ECO:0000256" key="4">
    <source>
        <dbReference type="ARBA" id="ARBA00011233"/>
    </source>
</evidence>
<dbReference type="RefSeq" id="WP_188464465.1">
    <property type="nucleotide sequence ID" value="NZ_BMFQ01000002.1"/>
</dbReference>
<dbReference type="CDD" id="cd16841">
    <property type="entry name" value="RraA_family"/>
    <property type="match status" value="1"/>
</dbReference>
<comment type="function">
    <text evidence="7 10">Catalyzes the aldol cleavage of 4-hydroxy-4-methyl-2-oxoglutarate (HMG) into 2 molecules of pyruvate. Also contains a secondary oxaloacetate (OAA) decarboxylase activity due to the common pyruvate enolate transition state formed following C-C bond cleavage in the retro-aldol and decarboxylation reactions.</text>
</comment>
<evidence type="ECO:0000256" key="1">
    <source>
        <dbReference type="ARBA" id="ARBA00001342"/>
    </source>
</evidence>
<dbReference type="SUPFAM" id="SSF89562">
    <property type="entry name" value="RraA-like"/>
    <property type="match status" value="1"/>
</dbReference>
<organism evidence="11 12">
    <name type="scientific">Bizionia arctica</name>
    <dbReference type="NCBI Taxonomy" id="1495645"/>
    <lineage>
        <taxon>Bacteria</taxon>
        <taxon>Pseudomonadati</taxon>
        <taxon>Bacteroidota</taxon>
        <taxon>Flavobacteriia</taxon>
        <taxon>Flavobacteriales</taxon>
        <taxon>Flavobacteriaceae</taxon>
        <taxon>Bizionia</taxon>
    </lineage>
</organism>
<dbReference type="InterPro" id="IPR010203">
    <property type="entry name" value="RraA"/>
</dbReference>
<dbReference type="Proteomes" id="UP000625976">
    <property type="component" value="Unassembled WGS sequence"/>
</dbReference>
<dbReference type="Pfam" id="PF03737">
    <property type="entry name" value="RraA-like"/>
    <property type="match status" value="1"/>
</dbReference>
<comment type="catalytic activity">
    <reaction evidence="8 10">
        <text>oxaloacetate + H(+) = pyruvate + CO2</text>
        <dbReference type="Rhea" id="RHEA:15641"/>
        <dbReference type="ChEBI" id="CHEBI:15361"/>
        <dbReference type="ChEBI" id="CHEBI:15378"/>
        <dbReference type="ChEBI" id="CHEBI:16452"/>
        <dbReference type="ChEBI" id="CHEBI:16526"/>
        <dbReference type="EC" id="4.1.1.112"/>
    </reaction>
</comment>
<dbReference type="InterPro" id="IPR036704">
    <property type="entry name" value="RraA/RraA-like_sf"/>
</dbReference>
<proteinExistence type="inferred from homology"/>
<protein>
    <recommendedName>
        <fullName evidence="10">4-hydroxy-4-methyl-2-oxoglutarate aldolase</fullName>
        <shortName evidence="10">HMG aldolase</shortName>
        <ecNumber evidence="10">4.1.1.112</ecNumber>
        <ecNumber evidence="10">4.1.3.17</ecNumber>
    </recommendedName>
    <alternativeName>
        <fullName evidence="10">Oxaloacetate decarboxylase</fullName>
    </alternativeName>
</protein>
<dbReference type="PANTHER" id="PTHR33254">
    <property type="entry name" value="4-HYDROXY-4-METHYL-2-OXOGLUTARATE ALDOLASE 3-RELATED"/>
    <property type="match status" value="1"/>
</dbReference>
<dbReference type="NCBIfam" id="TIGR01935">
    <property type="entry name" value="NOT-MenG"/>
    <property type="match status" value="1"/>
</dbReference>
<keyword evidence="9" id="KW-0460">Magnesium</keyword>
<evidence type="ECO:0000256" key="6">
    <source>
        <dbReference type="ARBA" id="ARBA00023239"/>
    </source>
</evidence>
<name>A0A917GJX2_9FLAO</name>
<dbReference type="NCBIfam" id="NF006875">
    <property type="entry name" value="PRK09372.1"/>
    <property type="match status" value="1"/>
</dbReference>
<dbReference type="AlphaFoldDB" id="A0A917GJX2"/>
<dbReference type="InterPro" id="IPR005493">
    <property type="entry name" value="RraA/RraA-like"/>
</dbReference>
<dbReference type="GO" id="GO:0008948">
    <property type="term" value="F:oxaloacetate decarboxylase activity"/>
    <property type="evidence" value="ECO:0007669"/>
    <property type="project" value="UniProtKB-EC"/>
</dbReference>
<dbReference type="Gene3D" id="3.50.30.40">
    <property type="entry name" value="Ribonuclease E inhibitor RraA/RraA-like"/>
    <property type="match status" value="1"/>
</dbReference>
<evidence type="ECO:0000313" key="12">
    <source>
        <dbReference type="Proteomes" id="UP000625976"/>
    </source>
</evidence>
<dbReference type="EMBL" id="BMFQ01000002">
    <property type="protein sequence ID" value="GGG49157.1"/>
    <property type="molecule type" value="Genomic_DNA"/>
</dbReference>
<evidence type="ECO:0000256" key="10">
    <source>
        <dbReference type="RuleBase" id="RU004338"/>
    </source>
</evidence>
<comment type="catalytic activity">
    <reaction evidence="1 10">
        <text>4-hydroxy-4-methyl-2-oxoglutarate = 2 pyruvate</text>
        <dbReference type="Rhea" id="RHEA:22748"/>
        <dbReference type="ChEBI" id="CHEBI:15361"/>
        <dbReference type="ChEBI" id="CHEBI:58276"/>
        <dbReference type="EC" id="4.1.3.17"/>
    </reaction>
</comment>
<feature type="binding site" evidence="9">
    <location>
        <begin position="77"/>
        <end position="80"/>
    </location>
    <ligand>
        <name>substrate</name>
    </ligand>
</feature>
<dbReference type="GO" id="GO:0051252">
    <property type="term" value="P:regulation of RNA metabolic process"/>
    <property type="evidence" value="ECO:0007669"/>
    <property type="project" value="InterPro"/>
</dbReference>
<reference evidence="11" key="2">
    <citation type="submission" date="2020-09" db="EMBL/GenBank/DDBJ databases">
        <authorList>
            <person name="Sun Q."/>
            <person name="Zhou Y."/>
        </authorList>
    </citation>
    <scope>NUCLEOTIDE SEQUENCE</scope>
    <source>
        <strain evidence="11">CGMCC 1.12751</strain>
    </source>
</reference>
<dbReference type="GO" id="GO:0008428">
    <property type="term" value="F:ribonuclease inhibitor activity"/>
    <property type="evidence" value="ECO:0007669"/>
    <property type="project" value="InterPro"/>
</dbReference>
<dbReference type="EC" id="4.1.1.112" evidence="10"/>
<comment type="subunit">
    <text evidence="4 10">Homotrimer.</text>
</comment>